<dbReference type="Proteomes" id="UP000675920">
    <property type="component" value="Unplaced"/>
</dbReference>
<dbReference type="OrthoDB" id="8263000at2"/>
<protein>
    <submittedName>
        <fullName evidence="2">Uncharacterized protein</fullName>
    </submittedName>
</protein>
<reference evidence="2" key="1">
    <citation type="submission" date="2025-08" db="UniProtKB">
        <authorList>
            <consortium name="RefSeq"/>
        </authorList>
    </citation>
    <scope>IDENTIFICATION</scope>
</reference>
<evidence type="ECO:0000313" key="2">
    <source>
        <dbReference type="RefSeq" id="WP_028311246.1"/>
    </source>
</evidence>
<keyword evidence="1" id="KW-1185">Reference proteome</keyword>
<evidence type="ECO:0000313" key="1">
    <source>
        <dbReference type="Proteomes" id="UP000675920"/>
    </source>
</evidence>
<organism evidence="1 2">
    <name type="scientific">Derxia gummosa DSM 723</name>
    <dbReference type="NCBI Taxonomy" id="1121388"/>
    <lineage>
        <taxon>Bacteria</taxon>
        <taxon>Pseudomonadati</taxon>
        <taxon>Pseudomonadota</taxon>
        <taxon>Betaproteobacteria</taxon>
        <taxon>Burkholderiales</taxon>
        <taxon>Alcaligenaceae</taxon>
        <taxon>Derxia</taxon>
    </lineage>
</organism>
<dbReference type="AlphaFoldDB" id="A0A8B6X3G0"/>
<name>A0A8B6X3G0_9BURK</name>
<accession>A0A8B6X3G0</accession>
<sequence length="871" mass="95023">MTGESVAHIPRRRPDEDEFSFEQLLEAGVALVQRLSGKVWTDFNAHDPGLTLLEALCFALTDVVYRADFPLPDHLADDDGRLDPDRLALPPAARAYPCRPLTVDDWRRLLLDRVPALDDARPLPFARATTGAVADLPGLWTVALRIGGSEAERAAARAEARAVWQAHRNLGEDLHAVETMRPQVCDLDTRLPDGRPGIEIGGGRDAIDIAIDIYVACARYIADRPRRQSHDALLAEGRSTEDVFGGPPLVNGVLSLDEHDSDVAGHVLFVGELRAHIAAIDGVREVLGFALRVPGCALSDGEPVDDEGMATVTGSVLWHGEDWALQLRQPDAPDFERHFRLALRRAGQPVRLDLDALRRRFADLRQMRLARGGDLTPLAPRHFELPRGIHRDLARHDSVALDLPEIYGVGPLGVPATVGLEADIEAADGLVAARASRDRREARAAQLRDYLALFDRTLADGLGRLARARELFSLDDEGLLDADMPAGAAEVAPVAGAVAATSAPPMTVAAGGAAFAAGSPAARLDRARRLDHKHRALDHLLALQGERHPQDMLRQFLGHLEPARQDERLLANKLDFLRAVLEDARDRGAGFDHGRPSWRRSDNHAPLARRLALLLGFEWSGSRPLATEVMHWRAHFARMAPDAAPAGGEGMRLLARLLGGRADLLDDALLGAACHERNFSLRARNDGQTLLLALDEAGTAPRELGRFDSAAEAWRAARALRGLALHLARRAEGLHLVEHLLLRPLGRTDFHRRALGTDDGAAFDAALADFCAARVSLVLPAWGPRCGDPLFRHHLADLVREHAPAHLLVEPVWLDSATLGAFETDYEKWLADRVALAAADPASGPDDDLLRRHDRHAARLARLLRQAGARP</sequence>
<proteinExistence type="predicted"/>
<dbReference type="RefSeq" id="WP_028311246.1">
    <property type="nucleotide sequence ID" value="NZ_AXWS01000008.1"/>
</dbReference>